<comment type="caution">
    <text evidence="7">The sequence shown here is derived from an EMBL/GenBank/DDBJ whole genome shotgun (WGS) entry which is preliminary data.</text>
</comment>
<dbReference type="InParanoid" id="A0A2P5AUF6"/>
<keyword evidence="6" id="KW-1133">Transmembrane helix</keyword>
<protein>
    <recommendedName>
        <fullName evidence="9">CLAVATA3/ESR (CLE)-related protein</fullName>
    </recommendedName>
</protein>
<keyword evidence="4" id="KW-0379">Hydroxylation</keyword>
<gene>
    <name evidence="7" type="ORF">TorRG33x02_340980</name>
</gene>
<keyword evidence="6" id="KW-0472">Membrane</keyword>
<reference evidence="8" key="1">
    <citation type="submission" date="2016-06" db="EMBL/GenBank/DDBJ databases">
        <title>Parallel loss of symbiosis genes in relatives of nitrogen-fixing non-legume Parasponia.</title>
        <authorList>
            <person name="Van Velzen R."/>
            <person name="Holmer R."/>
            <person name="Bu F."/>
            <person name="Rutten L."/>
            <person name="Van Zeijl A."/>
            <person name="Liu W."/>
            <person name="Santuari L."/>
            <person name="Cao Q."/>
            <person name="Sharma T."/>
            <person name="Shen D."/>
            <person name="Roswanjaya Y."/>
            <person name="Wardhani T."/>
            <person name="Kalhor M.S."/>
            <person name="Jansen J."/>
            <person name="Van den Hoogen J."/>
            <person name="Gungor B."/>
            <person name="Hartog M."/>
            <person name="Hontelez J."/>
            <person name="Verver J."/>
            <person name="Yang W.-C."/>
            <person name="Schijlen E."/>
            <person name="Repin R."/>
            <person name="Schilthuizen M."/>
            <person name="Schranz E."/>
            <person name="Heidstra R."/>
            <person name="Miyata K."/>
            <person name="Fedorova E."/>
            <person name="Kohlen W."/>
            <person name="Bisseling T."/>
            <person name="Smit S."/>
            <person name="Geurts R."/>
        </authorList>
    </citation>
    <scope>NUCLEOTIDE SEQUENCE [LARGE SCALE GENOMIC DNA]</scope>
    <source>
        <strain evidence="8">cv. RG33-2</strain>
    </source>
</reference>
<evidence type="ECO:0000256" key="2">
    <source>
        <dbReference type="ARBA" id="ARBA00022473"/>
    </source>
</evidence>
<evidence type="ECO:0000313" key="7">
    <source>
        <dbReference type="EMBL" id="PON40186.1"/>
    </source>
</evidence>
<feature type="region of interest" description="Disordered" evidence="5">
    <location>
        <begin position="1"/>
        <end position="21"/>
    </location>
</feature>
<evidence type="ECO:0000256" key="3">
    <source>
        <dbReference type="ARBA" id="ARBA00022782"/>
    </source>
</evidence>
<evidence type="ECO:0000313" key="8">
    <source>
        <dbReference type="Proteomes" id="UP000237000"/>
    </source>
</evidence>
<dbReference type="InterPro" id="IPR039618">
    <property type="entry name" value="CLE9-13"/>
</dbReference>
<evidence type="ECO:0000256" key="4">
    <source>
        <dbReference type="ARBA" id="ARBA00023278"/>
    </source>
</evidence>
<keyword evidence="3" id="KW-0221">Differentiation</keyword>
<keyword evidence="2" id="KW-0217">Developmental protein</keyword>
<dbReference type="EMBL" id="JXTC01000695">
    <property type="protein sequence ID" value="PON40186.1"/>
    <property type="molecule type" value="Genomic_DNA"/>
</dbReference>
<evidence type="ECO:0000256" key="6">
    <source>
        <dbReference type="SAM" id="Phobius"/>
    </source>
</evidence>
<evidence type="ECO:0000256" key="5">
    <source>
        <dbReference type="SAM" id="MobiDB-lite"/>
    </source>
</evidence>
<dbReference type="Proteomes" id="UP000237000">
    <property type="component" value="Unassembled WGS sequence"/>
</dbReference>
<evidence type="ECO:0008006" key="9">
    <source>
        <dbReference type="Google" id="ProtNLM"/>
    </source>
</evidence>
<feature type="compositionally biased region" description="Low complexity" evidence="5">
    <location>
        <begin position="1"/>
        <end position="20"/>
    </location>
</feature>
<dbReference type="AlphaFoldDB" id="A0A2P5AUF6"/>
<dbReference type="PANTHER" id="PTHR34359">
    <property type="entry name" value="CLAVATA3/ESR (CLE)-RELATED PROTEIN 10"/>
    <property type="match status" value="1"/>
</dbReference>
<dbReference type="STRING" id="63057.A0A2P5AUF6"/>
<dbReference type="GO" id="GO:0030154">
    <property type="term" value="P:cell differentiation"/>
    <property type="evidence" value="ECO:0007669"/>
    <property type="project" value="UniProtKB-KW"/>
</dbReference>
<name>A0A2P5AUF6_TREOI</name>
<feature type="region of interest" description="Disordered" evidence="5">
    <location>
        <begin position="60"/>
        <end position="129"/>
    </location>
</feature>
<keyword evidence="8" id="KW-1185">Reference proteome</keyword>
<accession>A0A2P5AUF6</accession>
<comment type="similarity">
    <text evidence="1">Belongs to the CLV3/ESR signal peptide family.</text>
</comment>
<sequence>MVKNSLSSTINTSTSTIPSGSHRHYPVLGFRMLVVLFFLIASVAGCLSAELPRKNQGQIIMSRRNNHHRPCTSFSHEKPRSLCNQFHSNNRRNRSLPPPPLPPSRPGEIDPRYGVEKRLVPSGPNPLHN</sequence>
<dbReference type="OrthoDB" id="753861at2759"/>
<evidence type="ECO:0000256" key="1">
    <source>
        <dbReference type="ARBA" id="ARBA00005416"/>
    </source>
</evidence>
<organism evidence="7 8">
    <name type="scientific">Trema orientale</name>
    <name type="common">Charcoal tree</name>
    <name type="synonym">Celtis orientalis</name>
    <dbReference type="NCBI Taxonomy" id="63057"/>
    <lineage>
        <taxon>Eukaryota</taxon>
        <taxon>Viridiplantae</taxon>
        <taxon>Streptophyta</taxon>
        <taxon>Embryophyta</taxon>
        <taxon>Tracheophyta</taxon>
        <taxon>Spermatophyta</taxon>
        <taxon>Magnoliopsida</taxon>
        <taxon>eudicotyledons</taxon>
        <taxon>Gunneridae</taxon>
        <taxon>Pentapetalae</taxon>
        <taxon>rosids</taxon>
        <taxon>fabids</taxon>
        <taxon>Rosales</taxon>
        <taxon>Cannabaceae</taxon>
        <taxon>Trema</taxon>
    </lineage>
</organism>
<proteinExistence type="inferred from homology"/>
<feature type="compositionally biased region" description="Basic and acidic residues" evidence="5">
    <location>
        <begin position="107"/>
        <end position="119"/>
    </location>
</feature>
<dbReference type="PANTHER" id="PTHR34359:SF5">
    <property type="entry name" value="CLAVATA3_ESR (CLE)-RELATED PROTEIN 9"/>
    <property type="match status" value="1"/>
</dbReference>
<keyword evidence="6" id="KW-0812">Transmembrane</keyword>
<feature type="compositionally biased region" description="Pro residues" evidence="5">
    <location>
        <begin position="96"/>
        <end position="105"/>
    </location>
</feature>
<feature type="transmembrane region" description="Helical" evidence="6">
    <location>
        <begin position="28"/>
        <end position="51"/>
    </location>
</feature>